<evidence type="ECO:0000313" key="2">
    <source>
        <dbReference type="EMBL" id="WZU64069.1"/>
    </source>
</evidence>
<keyword evidence="1" id="KW-0472">Membrane</keyword>
<dbReference type="KEGG" id="yag:AABB28_01785"/>
<evidence type="ECO:0000256" key="1">
    <source>
        <dbReference type="SAM" id="Phobius"/>
    </source>
</evidence>
<dbReference type="AlphaFoldDB" id="A0AAN0M2Q4"/>
<protein>
    <submittedName>
        <fullName evidence="2">Uncharacterized protein</fullName>
    </submittedName>
</protein>
<dbReference type="RefSeq" id="WP_342070436.1">
    <property type="nucleotide sequence ID" value="NZ_CP151762.1"/>
</dbReference>
<name>A0AAN0M2Q4_9RHOB</name>
<keyword evidence="1" id="KW-1133">Transmembrane helix</keyword>
<feature type="transmembrane region" description="Helical" evidence="1">
    <location>
        <begin position="97"/>
        <end position="118"/>
    </location>
</feature>
<evidence type="ECO:0000313" key="3">
    <source>
        <dbReference type="Proteomes" id="UP001451782"/>
    </source>
</evidence>
<reference evidence="2 3" key="1">
    <citation type="submission" date="2024-04" db="EMBL/GenBank/DDBJ databases">
        <title>Phylogenomic analyses of a clade within the roseobacter group suggest taxonomic reassignments of species of the genera Aestuariivita, Citreicella, Loktanella, Nautella, Pelagibaca, Ruegeria, Thalassobius, Thiobacimonas and Tropicibacter, and the proposal o.</title>
        <authorList>
            <person name="Jeon C.O."/>
        </authorList>
    </citation>
    <scope>NUCLEOTIDE SEQUENCE [LARGE SCALE GENOMIC DNA]</scope>
    <source>
        <strain evidence="2 3">G8-12</strain>
    </source>
</reference>
<keyword evidence="1" id="KW-0812">Transmembrane</keyword>
<organism evidence="2 3">
    <name type="scientific">Yoonia algicola</name>
    <dbReference type="NCBI Taxonomy" id="3137368"/>
    <lineage>
        <taxon>Bacteria</taxon>
        <taxon>Pseudomonadati</taxon>
        <taxon>Pseudomonadota</taxon>
        <taxon>Alphaproteobacteria</taxon>
        <taxon>Rhodobacterales</taxon>
        <taxon>Paracoccaceae</taxon>
        <taxon>Yoonia</taxon>
    </lineage>
</organism>
<gene>
    <name evidence="2" type="ORF">AABB28_01785</name>
</gene>
<proteinExistence type="predicted"/>
<dbReference type="EMBL" id="CP151762">
    <property type="protein sequence ID" value="WZU64069.1"/>
    <property type="molecule type" value="Genomic_DNA"/>
</dbReference>
<dbReference type="Proteomes" id="UP001451782">
    <property type="component" value="Chromosome"/>
</dbReference>
<keyword evidence="3" id="KW-1185">Reference proteome</keyword>
<accession>A0AAN0M2Q4</accession>
<sequence length="122" mass="13685">MAETMRQMVDEVRAALQDKLRVRGRTLEAQIRRAGRQLPRRVRHDATYLAQAVALTDNPKLARMVDMAKAKRAHRNVLAHLDTVDIGAQRSNAALNMLASVMFALLVTGVLLLSVLWLRGFI</sequence>